<sequence>MRNELIYDMPAKEYHSIEALSASGAKQLLKSPAHYFASREGFYVPTAAMKLGTAVHTAILEPELFNDEIAIEPKLDKRTNIGKAAAEQFSLSSDGKVIIDHYQGERCRAIAEAVRAHPYFIKRVKNGKVEATMLWEQYGVQCKARVDYLAERTIFDVKTCQDASPEGFAKQIANFSYHIQAAHYAMGFRRLTGNPLEQFIFIAVESEPPHMVGIYSLSSDSLRAGAVFMKKAADNYDLFLSQKIVKLYNTDAEEISIPSWAMPKPFEA</sequence>
<gene>
    <name evidence="2" type="ORF">UFOVP155_65</name>
</gene>
<evidence type="ECO:0000259" key="1">
    <source>
        <dbReference type="Pfam" id="PF12684"/>
    </source>
</evidence>
<proteinExistence type="predicted"/>
<dbReference type="Gene3D" id="3.90.320.10">
    <property type="match status" value="1"/>
</dbReference>
<evidence type="ECO:0000313" key="2">
    <source>
        <dbReference type="EMBL" id="CAB5171083.1"/>
    </source>
</evidence>
<organism evidence="2">
    <name type="scientific">uncultured Caudovirales phage</name>
    <dbReference type="NCBI Taxonomy" id="2100421"/>
    <lineage>
        <taxon>Viruses</taxon>
        <taxon>Duplodnaviria</taxon>
        <taxon>Heunggongvirae</taxon>
        <taxon>Uroviricota</taxon>
        <taxon>Caudoviricetes</taxon>
        <taxon>Peduoviridae</taxon>
        <taxon>Maltschvirus</taxon>
        <taxon>Maltschvirus maltsch</taxon>
    </lineage>
</organism>
<reference evidence="2" key="1">
    <citation type="submission" date="2020-05" db="EMBL/GenBank/DDBJ databases">
        <authorList>
            <person name="Chiriac C."/>
            <person name="Salcher M."/>
            <person name="Ghai R."/>
            <person name="Kavagutti S V."/>
        </authorList>
    </citation>
    <scope>NUCLEOTIDE SEQUENCE</scope>
</reference>
<feature type="domain" description="Putative exodeoxyribonuclease 8 PDDEXK-like" evidence="1">
    <location>
        <begin position="21"/>
        <end position="236"/>
    </location>
</feature>
<accession>A0A6J7WEB0</accession>
<dbReference type="InterPro" id="IPR024432">
    <property type="entry name" value="Put_RecE_PDDEXK-like_dom"/>
</dbReference>
<protein>
    <submittedName>
        <fullName evidence="2">Exodeoxyribonuclease 8, PDDEXK-like domain containing protein</fullName>
    </submittedName>
</protein>
<dbReference type="Pfam" id="PF12684">
    <property type="entry name" value="DUF3799"/>
    <property type="match status" value="1"/>
</dbReference>
<dbReference type="EMBL" id="LR798203">
    <property type="protein sequence ID" value="CAB5171083.1"/>
    <property type="molecule type" value="Genomic_DNA"/>
</dbReference>
<dbReference type="InterPro" id="IPR011604">
    <property type="entry name" value="PDDEXK-like_dom_sf"/>
</dbReference>
<name>A0A6J7WEB0_9CAUD</name>